<dbReference type="EC" id="5.2.1.8" evidence="2"/>
<gene>
    <name evidence="7" type="ORF">FCL54_08790</name>
</gene>
<dbReference type="AlphaFoldDB" id="A0A5R9FE63"/>
<dbReference type="PANTHER" id="PTHR47245:SF1">
    <property type="entry name" value="FOLDASE PROTEIN PRSA"/>
    <property type="match status" value="1"/>
</dbReference>
<keyword evidence="8" id="KW-1185">Reference proteome</keyword>
<dbReference type="Gene3D" id="1.10.4030.10">
    <property type="entry name" value="Porin chaperone SurA, peptide-binding domain"/>
    <property type="match status" value="1"/>
</dbReference>
<evidence type="ECO:0000256" key="2">
    <source>
        <dbReference type="ARBA" id="ARBA00013194"/>
    </source>
</evidence>
<evidence type="ECO:0000256" key="4">
    <source>
        <dbReference type="ARBA" id="ARBA00023110"/>
    </source>
</evidence>
<evidence type="ECO:0000256" key="5">
    <source>
        <dbReference type="ARBA" id="ARBA00023235"/>
    </source>
</evidence>
<dbReference type="SUPFAM" id="SSF109998">
    <property type="entry name" value="Triger factor/SurA peptide-binding domain-like"/>
    <property type="match status" value="1"/>
</dbReference>
<proteinExistence type="predicted"/>
<dbReference type="PANTHER" id="PTHR47245">
    <property type="entry name" value="PEPTIDYLPROLYL ISOMERASE"/>
    <property type="match status" value="1"/>
</dbReference>
<evidence type="ECO:0000313" key="8">
    <source>
        <dbReference type="Proteomes" id="UP000308230"/>
    </source>
</evidence>
<evidence type="ECO:0000256" key="1">
    <source>
        <dbReference type="ARBA" id="ARBA00000971"/>
    </source>
</evidence>
<comment type="caution">
    <text evidence="7">The sequence shown here is derived from an EMBL/GenBank/DDBJ whole genome shotgun (WGS) entry which is preliminary data.</text>
</comment>
<protein>
    <recommendedName>
        <fullName evidence="2">peptidylprolyl isomerase</fullName>
        <ecNumber evidence="2">5.2.1.8</ecNumber>
    </recommendedName>
</protein>
<evidence type="ECO:0000256" key="6">
    <source>
        <dbReference type="SAM" id="MobiDB-lite"/>
    </source>
</evidence>
<dbReference type="Pfam" id="PF13624">
    <property type="entry name" value="SurA_N_3"/>
    <property type="match status" value="1"/>
</dbReference>
<dbReference type="EMBL" id="SWLG01000005">
    <property type="protein sequence ID" value="TLS37905.1"/>
    <property type="molecule type" value="Genomic_DNA"/>
</dbReference>
<reference evidence="7 8" key="1">
    <citation type="submission" date="2019-04" db="EMBL/GenBank/DDBJ databases">
        <title>Bacillus caeni sp. nov., a bacterium isolated from mangrove sediment.</title>
        <authorList>
            <person name="Huang H."/>
            <person name="Mo K."/>
            <person name="Hu Y."/>
        </authorList>
    </citation>
    <scope>NUCLEOTIDE SEQUENCE [LARGE SCALE GENOMIC DNA]</scope>
    <source>
        <strain evidence="7 8">HB172195</strain>
    </source>
</reference>
<dbReference type="Proteomes" id="UP000308230">
    <property type="component" value="Unassembled WGS sequence"/>
</dbReference>
<dbReference type="OrthoDB" id="4775280at2"/>
<evidence type="ECO:0000313" key="7">
    <source>
        <dbReference type="EMBL" id="TLS37905.1"/>
    </source>
</evidence>
<accession>A0A5R9FE63</accession>
<keyword evidence="5" id="KW-0413">Isomerase</keyword>
<organism evidence="7 8">
    <name type="scientific">Exobacillus caeni</name>
    <dbReference type="NCBI Taxonomy" id="2574798"/>
    <lineage>
        <taxon>Bacteria</taxon>
        <taxon>Bacillati</taxon>
        <taxon>Bacillota</taxon>
        <taxon>Bacilli</taxon>
        <taxon>Bacillales</taxon>
        <taxon>Guptibacillaceae</taxon>
        <taxon>Exobacillus</taxon>
    </lineage>
</organism>
<dbReference type="GO" id="GO:0003755">
    <property type="term" value="F:peptidyl-prolyl cis-trans isomerase activity"/>
    <property type="evidence" value="ECO:0007669"/>
    <property type="project" value="UniProtKB-KW"/>
</dbReference>
<feature type="region of interest" description="Disordered" evidence="6">
    <location>
        <begin position="49"/>
        <end position="77"/>
    </location>
</feature>
<dbReference type="InterPro" id="IPR027304">
    <property type="entry name" value="Trigger_fact/SurA_dom_sf"/>
</dbReference>
<comment type="catalytic activity">
    <reaction evidence="1">
        <text>[protein]-peptidylproline (omega=180) = [protein]-peptidylproline (omega=0)</text>
        <dbReference type="Rhea" id="RHEA:16237"/>
        <dbReference type="Rhea" id="RHEA-COMP:10747"/>
        <dbReference type="Rhea" id="RHEA-COMP:10748"/>
        <dbReference type="ChEBI" id="CHEBI:83833"/>
        <dbReference type="ChEBI" id="CHEBI:83834"/>
        <dbReference type="EC" id="5.2.1.8"/>
    </reaction>
</comment>
<keyword evidence="3" id="KW-0732">Signal</keyword>
<evidence type="ECO:0000256" key="3">
    <source>
        <dbReference type="ARBA" id="ARBA00022729"/>
    </source>
</evidence>
<sequence>MSIMFAFLKQRWFTNVDSIERGSIMFRKYMGILAAVVLTLALAACNGDNEAKDTDKNKDQATEEKADQNKDKKQAQKIEKIDENKVVATVNGEEIKGSEYNKMVTTITNQMHMSGKDPFAEGNEDKIKDQAINNLVDKALLLQEAKDKGYEATDEEIETELEQIKAQFGDDKKFEEALAKQNVTVEELKDQYKDVVVVDKFVKKEVGEQKVTEEEMKQFYEDFSKDAENAPKYDETKGQIKDYLKQQKTQQEVAKIIEKLKENADIKIEV</sequence>
<dbReference type="InterPro" id="IPR050245">
    <property type="entry name" value="PrsA_foldase"/>
</dbReference>
<name>A0A5R9FE63_9BACL</name>
<keyword evidence="4" id="KW-0697">Rotamase</keyword>